<dbReference type="AlphaFoldDB" id="A0A832LWU9"/>
<organism evidence="1">
    <name type="scientific">Caldimicrobium thiodismutans</name>
    <dbReference type="NCBI Taxonomy" id="1653476"/>
    <lineage>
        <taxon>Bacteria</taxon>
        <taxon>Pseudomonadati</taxon>
        <taxon>Thermodesulfobacteriota</taxon>
        <taxon>Thermodesulfobacteria</taxon>
        <taxon>Thermodesulfobacteriales</taxon>
        <taxon>Thermodesulfobacteriaceae</taxon>
        <taxon>Caldimicrobium</taxon>
    </lineage>
</organism>
<proteinExistence type="predicted"/>
<reference evidence="1" key="1">
    <citation type="journal article" date="2020" name="mSystems">
        <title>Genome- and Community-Level Interaction Insights into Carbon Utilization and Element Cycling Functions of Hydrothermarchaeota in Hydrothermal Sediment.</title>
        <authorList>
            <person name="Zhou Z."/>
            <person name="Liu Y."/>
            <person name="Xu W."/>
            <person name="Pan J."/>
            <person name="Luo Z.H."/>
            <person name="Li M."/>
        </authorList>
    </citation>
    <scope>NUCLEOTIDE SEQUENCE [LARGE SCALE GENOMIC DNA]</scope>
    <source>
        <strain evidence="1">SpSt-605</strain>
    </source>
</reference>
<sequence length="64" mass="7673">MVYFSINFWRIAQFPSKATSQEKKCKLVCHQWEERKDCSYFPEPNIPPVCTKVKVCVQWEEVCE</sequence>
<dbReference type="EMBL" id="DSZU01000021">
    <property type="protein sequence ID" value="HGV54670.1"/>
    <property type="molecule type" value="Genomic_DNA"/>
</dbReference>
<protein>
    <submittedName>
        <fullName evidence="1">Uncharacterized protein</fullName>
    </submittedName>
</protein>
<gene>
    <name evidence="1" type="ORF">ENT73_01095</name>
</gene>
<name>A0A832LWU9_9BACT</name>
<comment type="caution">
    <text evidence="1">The sequence shown here is derived from an EMBL/GenBank/DDBJ whole genome shotgun (WGS) entry which is preliminary data.</text>
</comment>
<evidence type="ECO:0000313" key="1">
    <source>
        <dbReference type="EMBL" id="HGV54670.1"/>
    </source>
</evidence>
<accession>A0A832LWU9</accession>